<dbReference type="PANTHER" id="PTHR13779">
    <property type="entry name" value="WERNER HELICASE-INTERACTING PROTEIN 1 FAMILY MEMBER"/>
    <property type="match status" value="1"/>
</dbReference>
<dbReference type="Gene3D" id="1.10.8.10">
    <property type="entry name" value="DNA helicase RuvA subunit, C-terminal domain"/>
    <property type="match status" value="1"/>
</dbReference>
<gene>
    <name evidence="3" type="ORF">F3Y22_tig00110503pilonHSYRG00198</name>
</gene>
<reference evidence="3" key="1">
    <citation type="submission" date="2019-09" db="EMBL/GenBank/DDBJ databases">
        <title>Draft genome information of white flower Hibiscus syriacus.</title>
        <authorList>
            <person name="Kim Y.-M."/>
        </authorList>
    </citation>
    <scope>NUCLEOTIDE SEQUENCE [LARGE SCALE GENOMIC DNA]</scope>
    <source>
        <strain evidence="3">YM2019G1</strain>
    </source>
</reference>
<dbReference type="GO" id="GO:0005634">
    <property type="term" value="C:nucleus"/>
    <property type="evidence" value="ECO:0007669"/>
    <property type="project" value="TreeGrafter"/>
</dbReference>
<feature type="region of interest" description="Disordered" evidence="1">
    <location>
        <begin position="39"/>
        <end position="62"/>
    </location>
</feature>
<sequence>MKMEMEQLLSMGFSSELAAQALAATSGKFTVKATEWILSQKSSNPNPNPNSNSNPSPPFQPKLDASSIFTPSFLLPILPLNPQPPPPPPPQASAPYPKTTQMTIPPPHPRSTTNVESSGKTSIANSIVNSAQERSFYRFVSLSAVTSGVKDVRDAVEFNKSQQYSFLPVSENGSIVFMGATTENPSFHLITPLLSRCRVLTLNPLKPHHVDTLLKRAVNDGEKGLSQSVGMRVDVKDEIFATTAAARVADNQLKQKGVGSELDRDFDSAARGEHCNLISALHKSMRGSDADTIYCLARMLEGEEPLYIARILISFGSQIYCRVSSHWSCTKGCSGIRRTERGSATSFKECTNQAYKELGYGKDYIYPPDNPSSSTQSYLPPSLVGYRFRVQVPRLAKSKSNTTIRVMPSFLSSQGEIHQRFLWICLPIGKRNQKYGILSWNMVSFDKVECS</sequence>
<dbReference type="SUPFAM" id="SSF48019">
    <property type="entry name" value="post-AAA+ oligomerization domain-like"/>
    <property type="match status" value="1"/>
</dbReference>
<dbReference type="Gene3D" id="1.20.272.10">
    <property type="match status" value="1"/>
</dbReference>
<organism evidence="3 4">
    <name type="scientific">Hibiscus syriacus</name>
    <name type="common">Rose of Sharon</name>
    <dbReference type="NCBI Taxonomy" id="106335"/>
    <lineage>
        <taxon>Eukaryota</taxon>
        <taxon>Viridiplantae</taxon>
        <taxon>Streptophyta</taxon>
        <taxon>Embryophyta</taxon>
        <taxon>Tracheophyta</taxon>
        <taxon>Spermatophyta</taxon>
        <taxon>Magnoliopsida</taxon>
        <taxon>eudicotyledons</taxon>
        <taxon>Gunneridae</taxon>
        <taxon>Pentapetalae</taxon>
        <taxon>rosids</taxon>
        <taxon>malvids</taxon>
        <taxon>Malvales</taxon>
        <taxon>Malvaceae</taxon>
        <taxon>Malvoideae</taxon>
        <taxon>Hibiscus</taxon>
    </lineage>
</organism>
<dbReference type="GO" id="GO:0006261">
    <property type="term" value="P:DNA-templated DNA replication"/>
    <property type="evidence" value="ECO:0007669"/>
    <property type="project" value="TreeGrafter"/>
</dbReference>
<evidence type="ECO:0000313" key="3">
    <source>
        <dbReference type="EMBL" id="KAE8701938.1"/>
    </source>
</evidence>
<dbReference type="GO" id="GO:0017116">
    <property type="term" value="F:single-stranded DNA helicase activity"/>
    <property type="evidence" value="ECO:0007669"/>
    <property type="project" value="TreeGrafter"/>
</dbReference>
<dbReference type="InterPro" id="IPR015940">
    <property type="entry name" value="UBA"/>
</dbReference>
<dbReference type="PROSITE" id="PS50030">
    <property type="entry name" value="UBA"/>
    <property type="match status" value="1"/>
</dbReference>
<evidence type="ECO:0000313" key="4">
    <source>
        <dbReference type="Proteomes" id="UP000436088"/>
    </source>
</evidence>
<dbReference type="AlphaFoldDB" id="A0A6A3AD10"/>
<comment type="caution">
    <text evidence="3">The sequence shown here is derived from an EMBL/GenBank/DDBJ whole genome shotgun (WGS) entry which is preliminary data.</text>
</comment>
<dbReference type="Pfam" id="PF22562">
    <property type="entry name" value="UBA_7"/>
    <property type="match status" value="1"/>
</dbReference>
<feature type="domain" description="UBA" evidence="2">
    <location>
        <begin position="1"/>
        <end position="40"/>
    </location>
</feature>
<dbReference type="EMBL" id="VEPZ02001013">
    <property type="protein sequence ID" value="KAE8701938.1"/>
    <property type="molecule type" value="Genomic_DNA"/>
</dbReference>
<dbReference type="InterPro" id="IPR009060">
    <property type="entry name" value="UBA-like_sf"/>
</dbReference>
<dbReference type="SUPFAM" id="SSF52540">
    <property type="entry name" value="P-loop containing nucleoside triphosphate hydrolases"/>
    <property type="match status" value="1"/>
</dbReference>
<feature type="compositionally biased region" description="Pro residues" evidence="1">
    <location>
        <begin position="79"/>
        <end position="92"/>
    </location>
</feature>
<feature type="compositionally biased region" description="Low complexity" evidence="1">
    <location>
        <begin position="42"/>
        <end position="54"/>
    </location>
</feature>
<dbReference type="GO" id="GO:0008047">
    <property type="term" value="F:enzyme activator activity"/>
    <property type="evidence" value="ECO:0007669"/>
    <property type="project" value="TreeGrafter"/>
</dbReference>
<name>A0A6A3AD10_HIBSY</name>
<accession>A0A6A3AD10</accession>
<dbReference type="InterPro" id="IPR027417">
    <property type="entry name" value="P-loop_NTPase"/>
</dbReference>
<dbReference type="GO" id="GO:0003677">
    <property type="term" value="F:DNA binding"/>
    <property type="evidence" value="ECO:0007669"/>
    <property type="project" value="InterPro"/>
</dbReference>
<dbReference type="SMART" id="SM00165">
    <property type="entry name" value="UBA"/>
    <property type="match status" value="1"/>
</dbReference>
<feature type="region of interest" description="Disordered" evidence="1">
    <location>
        <begin position="78"/>
        <end position="119"/>
    </location>
</feature>
<dbReference type="InterPro" id="IPR051314">
    <property type="entry name" value="AAA_ATPase_RarA/MGS1/WRNIP1"/>
</dbReference>
<dbReference type="Proteomes" id="UP000436088">
    <property type="component" value="Unassembled WGS sequence"/>
</dbReference>
<proteinExistence type="predicted"/>
<evidence type="ECO:0000256" key="1">
    <source>
        <dbReference type="SAM" id="MobiDB-lite"/>
    </source>
</evidence>
<protein>
    <recommendedName>
        <fullName evidence="2">UBA domain-containing protein</fullName>
    </recommendedName>
</protein>
<feature type="compositionally biased region" description="Polar residues" evidence="1">
    <location>
        <begin position="110"/>
        <end position="119"/>
    </location>
</feature>
<evidence type="ECO:0000259" key="2">
    <source>
        <dbReference type="PROSITE" id="PS50030"/>
    </source>
</evidence>
<dbReference type="GO" id="GO:0000731">
    <property type="term" value="P:DNA synthesis involved in DNA repair"/>
    <property type="evidence" value="ECO:0007669"/>
    <property type="project" value="TreeGrafter"/>
</dbReference>
<dbReference type="Gene3D" id="1.10.3710.10">
    <property type="entry name" value="DNA polymerase III clamp loader subunits, C-terminal domain"/>
    <property type="match status" value="1"/>
</dbReference>
<dbReference type="Gene3D" id="3.40.50.300">
    <property type="entry name" value="P-loop containing nucleotide triphosphate hydrolases"/>
    <property type="match status" value="1"/>
</dbReference>
<dbReference type="PANTHER" id="PTHR13779:SF7">
    <property type="entry name" value="ATPASE WRNIP1"/>
    <property type="match status" value="1"/>
</dbReference>
<keyword evidence="4" id="KW-1185">Reference proteome</keyword>
<dbReference type="SUPFAM" id="SSF46934">
    <property type="entry name" value="UBA-like"/>
    <property type="match status" value="1"/>
</dbReference>
<dbReference type="InterPro" id="IPR008921">
    <property type="entry name" value="DNA_pol3_clamp-load_cplx_C"/>
</dbReference>